<proteinExistence type="inferred from homology"/>
<evidence type="ECO:0000313" key="10">
    <source>
        <dbReference type="EMBL" id="KAE8393451.1"/>
    </source>
</evidence>
<dbReference type="InterPro" id="IPR001958">
    <property type="entry name" value="Tet-R_TetA/multi-R_MdtG-like"/>
</dbReference>
<evidence type="ECO:0000256" key="5">
    <source>
        <dbReference type="ARBA" id="ARBA00022989"/>
    </source>
</evidence>
<feature type="transmembrane region" description="Helical" evidence="8">
    <location>
        <begin position="116"/>
        <end position="133"/>
    </location>
</feature>
<dbReference type="Gene3D" id="1.20.1250.20">
    <property type="entry name" value="MFS general substrate transporter like domains"/>
    <property type="match status" value="2"/>
</dbReference>
<feature type="transmembrane region" description="Helical" evidence="8">
    <location>
        <begin position="174"/>
        <end position="193"/>
    </location>
</feature>
<comment type="subcellular location">
    <subcellularLocation>
        <location evidence="1">Membrane</location>
        <topology evidence="1">Multi-pass membrane protein</topology>
    </subcellularLocation>
</comment>
<keyword evidence="5 8" id="KW-1133">Transmembrane helix</keyword>
<evidence type="ECO:0000256" key="2">
    <source>
        <dbReference type="ARBA" id="ARBA00006829"/>
    </source>
</evidence>
<dbReference type="SUPFAM" id="SSF103473">
    <property type="entry name" value="MFS general substrate transporter"/>
    <property type="match status" value="1"/>
</dbReference>
<sequence length="480" mass="52143">MDAWGYRWRSAKPLIITTVTIALFAEAFLYSFIIPILSYMLEVRLNIDPSETQWYTTALLTLHGLVALVVAPPIAHFTDKTPNRKTPFLISLAASLVGTYLVALSSSVWVLYLGRVVQGVAGSASWIVGYATLADNVRQEDMGKAMGVTTAFSLLGLVAGPTISGTLLQLLGYWTAWTAPLAVLVLNFIFRLVMLERRDGLSHVPGPRAVASSPSTVSPRVGEPQGQDEVSALLPSSSSHGYLSFNAEPPKADPSDGPEQRPGFYAAMLREPRILTGAANILLLYIITAGFSTTLPLHMRRIFHWESMTVGLIFLGLQLPQVILSPLVGFLRDRLGYRYLTTVGWIILAPLLCLLGVPGSTTFSWSRPETHGKATFVTCIASIGVILSLVRGGGALQMTGVMHELQSKDPTVFGDYGASSRLFSLIEIFFNLGLILGPLLSGLLVEALSFYYTWCLFVGSQLSRLNLQPDEVASTTLIHP</sequence>
<dbReference type="PRINTS" id="PR01035">
    <property type="entry name" value="TCRTETA"/>
</dbReference>
<evidence type="ECO:0000256" key="8">
    <source>
        <dbReference type="SAM" id="Phobius"/>
    </source>
</evidence>
<feature type="transmembrane region" description="Helical" evidence="8">
    <location>
        <begin position="343"/>
        <end position="365"/>
    </location>
</feature>
<evidence type="ECO:0000256" key="1">
    <source>
        <dbReference type="ARBA" id="ARBA00004141"/>
    </source>
</evidence>
<feature type="transmembrane region" description="Helical" evidence="8">
    <location>
        <begin position="145"/>
        <end position="168"/>
    </location>
</feature>
<feature type="transmembrane region" description="Helical" evidence="8">
    <location>
        <begin position="53"/>
        <end position="75"/>
    </location>
</feature>
<reference evidence="10" key="1">
    <citation type="submission" date="2019-04" db="EMBL/GenBank/DDBJ databases">
        <title>Friends and foes A comparative genomics studyof 23 Aspergillus species from section Flavi.</title>
        <authorList>
            <consortium name="DOE Joint Genome Institute"/>
            <person name="Kjaerbolling I."/>
            <person name="Vesth T."/>
            <person name="Frisvad J.C."/>
            <person name="Nybo J.L."/>
            <person name="Theobald S."/>
            <person name="Kildgaard S."/>
            <person name="Isbrandt T."/>
            <person name="Kuo A."/>
            <person name="Sato A."/>
            <person name="Lyhne E.K."/>
            <person name="Kogle M.E."/>
            <person name="Wiebenga A."/>
            <person name="Kun R.S."/>
            <person name="Lubbers R.J."/>
            <person name="Makela M.R."/>
            <person name="Barry K."/>
            <person name="Chovatia M."/>
            <person name="Clum A."/>
            <person name="Daum C."/>
            <person name="Haridas S."/>
            <person name="He G."/>
            <person name="LaButti K."/>
            <person name="Lipzen A."/>
            <person name="Mondo S."/>
            <person name="Riley R."/>
            <person name="Salamov A."/>
            <person name="Simmons B.A."/>
            <person name="Magnuson J.K."/>
            <person name="Henrissat B."/>
            <person name="Mortensen U.H."/>
            <person name="Larsen T.O."/>
            <person name="Devries R.P."/>
            <person name="Grigoriev I.V."/>
            <person name="Machida M."/>
            <person name="Baker S.E."/>
            <person name="Andersen M.R."/>
        </authorList>
    </citation>
    <scope>NUCLEOTIDE SEQUENCE [LARGE SCALE GENOMIC DNA]</scope>
    <source>
        <strain evidence="10">IBT 14317</strain>
    </source>
</reference>
<dbReference type="InterPro" id="IPR050930">
    <property type="entry name" value="MFS_Vesicular_Transporter"/>
</dbReference>
<dbReference type="InterPro" id="IPR036259">
    <property type="entry name" value="MFS_trans_sf"/>
</dbReference>
<name>A0A5N7CGZ4_PETAA</name>
<feature type="domain" description="Major facilitator superfamily (MFS) profile" evidence="9">
    <location>
        <begin position="15"/>
        <end position="472"/>
    </location>
</feature>
<dbReference type="InterPro" id="IPR020846">
    <property type="entry name" value="MFS_dom"/>
</dbReference>
<protein>
    <submittedName>
        <fullName evidence="10">MFS general substrate transporter</fullName>
    </submittedName>
</protein>
<feature type="transmembrane region" description="Helical" evidence="8">
    <location>
        <begin position="312"/>
        <end position="331"/>
    </location>
</feature>
<dbReference type="AlphaFoldDB" id="A0A5N7CGZ4"/>
<keyword evidence="3" id="KW-0813">Transport</keyword>
<feature type="transmembrane region" description="Helical" evidence="8">
    <location>
        <begin position="428"/>
        <end position="454"/>
    </location>
</feature>
<feature type="transmembrane region" description="Helical" evidence="8">
    <location>
        <begin position="371"/>
        <end position="390"/>
    </location>
</feature>
<feature type="transmembrane region" description="Helical" evidence="8">
    <location>
        <begin position="274"/>
        <end position="292"/>
    </location>
</feature>
<dbReference type="PANTHER" id="PTHR23506">
    <property type="entry name" value="GH10249P"/>
    <property type="match status" value="1"/>
</dbReference>
<feature type="region of interest" description="Disordered" evidence="7">
    <location>
        <begin position="205"/>
        <end position="230"/>
    </location>
</feature>
<evidence type="ECO:0000256" key="6">
    <source>
        <dbReference type="ARBA" id="ARBA00023136"/>
    </source>
</evidence>
<dbReference type="EMBL" id="ML735229">
    <property type="protein sequence ID" value="KAE8393451.1"/>
    <property type="molecule type" value="Genomic_DNA"/>
</dbReference>
<evidence type="ECO:0000256" key="7">
    <source>
        <dbReference type="SAM" id="MobiDB-lite"/>
    </source>
</evidence>
<dbReference type="CDD" id="cd17325">
    <property type="entry name" value="MFS_MdtG_SLC18_like"/>
    <property type="match status" value="1"/>
</dbReference>
<accession>A0A5N7CGZ4</accession>
<dbReference type="OrthoDB" id="5086884at2759"/>
<organism evidence="10">
    <name type="scientific">Petromyces alliaceus</name>
    <name type="common">Aspergillus alliaceus</name>
    <dbReference type="NCBI Taxonomy" id="209559"/>
    <lineage>
        <taxon>Eukaryota</taxon>
        <taxon>Fungi</taxon>
        <taxon>Dikarya</taxon>
        <taxon>Ascomycota</taxon>
        <taxon>Pezizomycotina</taxon>
        <taxon>Eurotiomycetes</taxon>
        <taxon>Eurotiomycetidae</taxon>
        <taxon>Eurotiales</taxon>
        <taxon>Aspergillaceae</taxon>
        <taxon>Aspergillus</taxon>
        <taxon>Aspergillus subgen. Circumdati</taxon>
    </lineage>
</organism>
<keyword evidence="4 8" id="KW-0812">Transmembrane</keyword>
<evidence type="ECO:0000259" key="9">
    <source>
        <dbReference type="PROSITE" id="PS50850"/>
    </source>
</evidence>
<dbReference type="GO" id="GO:0022857">
    <property type="term" value="F:transmembrane transporter activity"/>
    <property type="evidence" value="ECO:0007669"/>
    <property type="project" value="InterPro"/>
</dbReference>
<dbReference type="GO" id="GO:0016020">
    <property type="term" value="C:membrane"/>
    <property type="evidence" value="ECO:0007669"/>
    <property type="project" value="UniProtKB-SubCell"/>
</dbReference>
<feature type="transmembrane region" description="Helical" evidence="8">
    <location>
        <begin position="14"/>
        <end position="41"/>
    </location>
</feature>
<evidence type="ECO:0000256" key="4">
    <source>
        <dbReference type="ARBA" id="ARBA00022692"/>
    </source>
</evidence>
<dbReference type="PROSITE" id="PS50850">
    <property type="entry name" value="MFS"/>
    <property type="match status" value="1"/>
</dbReference>
<feature type="transmembrane region" description="Helical" evidence="8">
    <location>
        <begin position="87"/>
        <end position="110"/>
    </location>
</feature>
<evidence type="ECO:0000256" key="3">
    <source>
        <dbReference type="ARBA" id="ARBA00022448"/>
    </source>
</evidence>
<dbReference type="InterPro" id="IPR011701">
    <property type="entry name" value="MFS"/>
</dbReference>
<comment type="similarity">
    <text evidence="2">Belongs to the major facilitator superfamily. Vesicular transporter family.</text>
</comment>
<dbReference type="Proteomes" id="UP000326877">
    <property type="component" value="Unassembled WGS sequence"/>
</dbReference>
<keyword evidence="6 8" id="KW-0472">Membrane</keyword>
<dbReference type="PANTHER" id="PTHR23506:SF35">
    <property type="entry name" value="MAJOR FACILITATOR SUPERFAMILY (MFS) PROFILE DOMAIN-CONTAINING PROTEIN-RELATED"/>
    <property type="match status" value="1"/>
</dbReference>
<dbReference type="Pfam" id="PF07690">
    <property type="entry name" value="MFS_1"/>
    <property type="match status" value="1"/>
</dbReference>
<gene>
    <name evidence="10" type="ORF">BDV23DRAFT_191643</name>
</gene>